<evidence type="ECO:0000256" key="4">
    <source>
        <dbReference type="ARBA" id="ARBA00022801"/>
    </source>
</evidence>
<gene>
    <name evidence="10" type="ORF">MO867_03500</name>
</gene>
<dbReference type="Gene3D" id="3.30.70.2080">
    <property type="match status" value="1"/>
</dbReference>
<evidence type="ECO:0000313" key="10">
    <source>
        <dbReference type="EMBL" id="MCO1333399.1"/>
    </source>
</evidence>
<comment type="subcellular location">
    <subcellularLocation>
        <location evidence="1">Membrane</location>
        <topology evidence="1">Multi-pass membrane protein</topology>
    </subcellularLocation>
</comment>
<dbReference type="PANTHER" id="PTHR43731:SF14">
    <property type="entry name" value="PRESENILIN-ASSOCIATED RHOMBOID-LIKE PROTEIN, MITOCHONDRIAL"/>
    <property type="match status" value="1"/>
</dbReference>
<keyword evidence="11" id="KW-1185">Reference proteome</keyword>
<feature type="transmembrane region" description="Helical" evidence="7">
    <location>
        <begin position="171"/>
        <end position="193"/>
    </location>
</feature>
<organism evidence="10 11">
    <name type="scientific">Microbulbifer okhotskensis</name>
    <dbReference type="NCBI Taxonomy" id="2926617"/>
    <lineage>
        <taxon>Bacteria</taxon>
        <taxon>Pseudomonadati</taxon>
        <taxon>Pseudomonadota</taxon>
        <taxon>Gammaproteobacteria</taxon>
        <taxon>Cellvibrionales</taxon>
        <taxon>Microbulbiferaceae</taxon>
        <taxon>Microbulbifer</taxon>
    </lineage>
</organism>
<evidence type="ECO:0000259" key="9">
    <source>
        <dbReference type="Pfam" id="PF16733"/>
    </source>
</evidence>
<proteinExistence type="inferred from homology"/>
<dbReference type="InterPro" id="IPR035952">
    <property type="entry name" value="Rhomboid-like_sf"/>
</dbReference>
<dbReference type="Pfam" id="PF01694">
    <property type="entry name" value="Rhomboid"/>
    <property type="match status" value="1"/>
</dbReference>
<dbReference type="EMBL" id="JALBWM010000008">
    <property type="protein sequence ID" value="MCO1333399.1"/>
    <property type="molecule type" value="Genomic_DNA"/>
</dbReference>
<keyword evidence="6 7" id="KW-0472">Membrane</keyword>
<dbReference type="EC" id="3.4.21.105" evidence="10"/>
<dbReference type="Proteomes" id="UP001139028">
    <property type="component" value="Unassembled WGS sequence"/>
</dbReference>
<name>A0A9X2EKN3_9GAMM</name>
<dbReference type="RefSeq" id="WP_252464653.1">
    <property type="nucleotide sequence ID" value="NZ_JALBWM010000008.1"/>
</dbReference>
<evidence type="ECO:0000256" key="5">
    <source>
        <dbReference type="ARBA" id="ARBA00022989"/>
    </source>
</evidence>
<comment type="caution">
    <text evidence="10">The sequence shown here is derived from an EMBL/GenBank/DDBJ whole genome shotgun (WGS) entry which is preliminary data.</text>
</comment>
<feature type="transmembrane region" description="Helical" evidence="7">
    <location>
        <begin position="289"/>
        <end position="308"/>
    </location>
</feature>
<dbReference type="Gene3D" id="1.20.1540.10">
    <property type="entry name" value="Rhomboid-like"/>
    <property type="match status" value="1"/>
</dbReference>
<keyword evidence="3 7" id="KW-0812">Transmembrane</keyword>
<dbReference type="GO" id="GO:0004252">
    <property type="term" value="F:serine-type endopeptidase activity"/>
    <property type="evidence" value="ECO:0007669"/>
    <property type="project" value="InterPro"/>
</dbReference>
<feature type="transmembrane region" description="Helical" evidence="7">
    <location>
        <begin position="121"/>
        <end position="145"/>
    </location>
</feature>
<evidence type="ECO:0000256" key="6">
    <source>
        <dbReference type="ARBA" id="ARBA00023136"/>
    </source>
</evidence>
<evidence type="ECO:0000256" key="2">
    <source>
        <dbReference type="ARBA" id="ARBA00009045"/>
    </source>
</evidence>
<dbReference type="GO" id="GO:0006508">
    <property type="term" value="P:proteolysis"/>
    <property type="evidence" value="ECO:0007669"/>
    <property type="project" value="UniProtKB-KW"/>
</dbReference>
<evidence type="ECO:0000259" key="8">
    <source>
        <dbReference type="Pfam" id="PF01694"/>
    </source>
</evidence>
<feature type="transmembrane region" description="Helical" evidence="7">
    <location>
        <begin position="260"/>
        <end position="283"/>
    </location>
</feature>
<dbReference type="GO" id="GO:0016020">
    <property type="term" value="C:membrane"/>
    <property type="evidence" value="ECO:0007669"/>
    <property type="project" value="UniProtKB-SubCell"/>
</dbReference>
<keyword evidence="5 7" id="KW-1133">Transmembrane helix</keyword>
<dbReference type="InterPro" id="IPR050925">
    <property type="entry name" value="Rhomboid_protease_S54"/>
</dbReference>
<protein>
    <submittedName>
        <fullName evidence="10">Rhomboid family intramembrane serine protease</fullName>
        <ecNumber evidence="10">3.4.21.105</ecNumber>
    </submittedName>
</protein>
<feature type="domain" description="Rhomboid protease N-terminal" evidence="9">
    <location>
        <begin position="3"/>
        <end position="66"/>
    </location>
</feature>
<dbReference type="Pfam" id="PF16733">
    <property type="entry name" value="NRho"/>
    <property type="match status" value="1"/>
</dbReference>
<keyword evidence="4 10" id="KW-0378">Hydrolase</keyword>
<comment type="similarity">
    <text evidence="2">Belongs to the peptidase S54 family.</text>
</comment>
<evidence type="ECO:0000256" key="3">
    <source>
        <dbReference type="ARBA" id="ARBA00022692"/>
    </source>
</evidence>
<feature type="domain" description="Peptidase S54 rhomboid" evidence="8">
    <location>
        <begin position="166"/>
        <end position="306"/>
    </location>
</feature>
<sequence>MSDWITVYSFPISRDLSALFRFIQRYQLPLRIAEEKNRQLLLTSDAQIVEVLQPLLNSWESGQIDLDRVQLQKAEPAAPQSPGLSATHNEVEWQREREVETGQERPGILPAFPLDKTPVSLLLIALCFFGWFLQTNSLSSGLLIYPDADTSLLSAQSSLAWHLQSGELWRLWTPAIVHFSFLHALFNALGIWILGRPLEARGGPIIFVVLVLLGGIASNLFQYTWEPGAVFGGMSGVVYALVGFVLVVQRWQPAWRDIPSGIITVALVWLILCALGVLTYFTGVRVANAAHLGGFITGLMIALVYCVMGGARKFNSYPASI</sequence>
<reference evidence="10" key="1">
    <citation type="journal article" date="2022" name="Arch. Microbiol.">
        <title>Microbulbifer okhotskensis sp. nov., isolated from a deep bottom sediment of the Okhotsk Sea.</title>
        <authorList>
            <person name="Romanenko L."/>
            <person name="Kurilenko V."/>
            <person name="Otstavnykh N."/>
            <person name="Velansky P."/>
            <person name="Isaeva M."/>
            <person name="Mikhailov V."/>
        </authorList>
    </citation>
    <scope>NUCLEOTIDE SEQUENCE</scope>
    <source>
        <strain evidence="10">OS29</strain>
    </source>
</reference>
<dbReference type="InterPro" id="IPR031976">
    <property type="entry name" value="NRho"/>
</dbReference>
<feature type="transmembrane region" description="Helical" evidence="7">
    <location>
        <begin position="229"/>
        <end position="248"/>
    </location>
</feature>
<dbReference type="AlphaFoldDB" id="A0A9X2EKN3"/>
<evidence type="ECO:0000256" key="1">
    <source>
        <dbReference type="ARBA" id="ARBA00004141"/>
    </source>
</evidence>
<dbReference type="InterPro" id="IPR038244">
    <property type="entry name" value="NRho_sf"/>
</dbReference>
<evidence type="ECO:0000313" key="11">
    <source>
        <dbReference type="Proteomes" id="UP001139028"/>
    </source>
</evidence>
<accession>A0A9X2EKN3</accession>
<dbReference type="SUPFAM" id="SSF144091">
    <property type="entry name" value="Rhomboid-like"/>
    <property type="match status" value="1"/>
</dbReference>
<dbReference type="InterPro" id="IPR022764">
    <property type="entry name" value="Peptidase_S54_rhomboid_dom"/>
</dbReference>
<dbReference type="PANTHER" id="PTHR43731">
    <property type="entry name" value="RHOMBOID PROTEASE"/>
    <property type="match status" value="1"/>
</dbReference>
<keyword evidence="10" id="KW-0645">Protease</keyword>
<feature type="transmembrane region" description="Helical" evidence="7">
    <location>
        <begin position="205"/>
        <end position="223"/>
    </location>
</feature>
<evidence type="ECO:0000256" key="7">
    <source>
        <dbReference type="SAM" id="Phobius"/>
    </source>
</evidence>